<comment type="caution">
    <text evidence="2">The sequence shown here is derived from an EMBL/GenBank/DDBJ whole genome shotgun (WGS) entry which is preliminary data.</text>
</comment>
<dbReference type="InterPro" id="IPR001245">
    <property type="entry name" value="Ser-Thr/Tyr_kinase_cat_dom"/>
</dbReference>
<protein>
    <submittedName>
        <fullName evidence="2">44257_t:CDS:1</fullName>
    </submittedName>
</protein>
<dbReference type="SMART" id="SM00671">
    <property type="entry name" value="SEL1"/>
    <property type="match status" value="2"/>
</dbReference>
<dbReference type="Gene3D" id="1.25.40.10">
    <property type="entry name" value="Tetratricopeptide repeat domain"/>
    <property type="match status" value="1"/>
</dbReference>
<evidence type="ECO:0000313" key="3">
    <source>
        <dbReference type="Proteomes" id="UP000789901"/>
    </source>
</evidence>
<keyword evidence="3" id="KW-1185">Reference proteome</keyword>
<feature type="non-terminal residue" evidence="2">
    <location>
        <position position="364"/>
    </location>
</feature>
<evidence type="ECO:0000313" key="2">
    <source>
        <dbReference type="EMBL" id="CAG8842116.1"/>
    </source>
</evidence>
<sequence length="364" mass="42045">QLVSAVKCLHDNDLIHLNLNSRKIFMNKGDIKIYIFKNKNTLPNIFKYVQYTDPQYLQNIETYKLNKSSDIYSIGVLLWEISSGIIPFKTESYCIYNLLNAIVNGKREDTIFETPQNYINIYTNIINYDDIITECNKNMNKDKLISEMENSNSTESLNYYTNLHDKTAKKLMLISSIVKLLNENSTVNNDNQNNLLNLTSFVSISNVTKSIPISLVNVIRKLYNLLLKKKCFVENNKNPEDILKQYNNYKYRYYFTSLIGFFYEYGIGTIIDYYKAFEMYAQASKNFNSLNKLDNLLKENQIIGLISLDLLYLRGKGVILNQQKALHLFLKSVSEEGNARAQSEVGDCLMYGVGTSIDKENGLK</sequence>
<dbReference type="PROSITE" id="PS50011">
    <property type="entry name" value="PROTEIN_KINASE_DOM"/>
    <property type="match status" value="1"/>
</dbReference>
<feature type="domain" description="Protein kinase" evidence="1">
    <location>
        <begin position="1"/>
        <end position="163"/>
    </location>
</feature>
<dbReference type="InterPro" id="IPR000719">
    <property type="entry name" value="Prot_kinase_dom"/>
</dbReference>
<accession>A0ABN7WVW1</accession>
<dbReference type="SUPFAM" id="SSF56112">
    <property type="entry name" value="Protein kinase-like (PK-like)"/>
    <property type="match status" value="1"/>
</dbReference>
<proteinExistence type="predicted"/>
<dbReference type="Proteomes" id="UP000789901">
    <property type="component" value="Unassembled WGS sequence"/>
</dbReference>
<dbReference type="Pfam" id="PF07714">
    <property type="entry name" value="PK_Tyr_Ser-Thr"/>
    <property type="match status" value="1"/>
</dbReference>
<dbReference type="Pfam" id="PF08238">
    <property type="entry name" value="Sel1"/>
    <property type="match status" value="3"/>
</dbReference>
<name>A0ABN7WVW1_GIGMA</name>
<feature type="non-terminal residue" evidence="2">
    <location>
        <position position="1"/>
    </location>
</feature>
<gene>
    <name evidence="2" type="ORF">GMARGA_LOCUS35813</name>
</gene>
<dbReference type="InterPro" id="IPR011990">
    <property type="entry name" value="TPR-like_helical_dom_sf"/>
</dbReference>
<evidence type="ECO:0000259" key="1">
    <source>
        <dbReference type="PROSITE" id="PS50011"/>
    </source>
</evidence>
<dbReference type="InterPro" id="IPR006597">
    <property type="entry name" value="Sel1-like"/>
</dbReference>
<dbReference type="InterPro" id="IPR011009">
    <property type="entry name" value="Kinase-like_dom_sf"/>
</dbReference>
<dbReference type="Gene3D" id="1.10.510.10">
    <property type="entry name" value="Transferase(Phosphotransferase) domain 1"/>
    <property type="match status" value="1"/>
</dbReference>
<dbReference type="SUPFAM" id="SSF81901">
    <property type="entry name" value="HCP-like"/>
    <property type="match status" value="1"/>
</dbReference>
<dbReference type="EMBL" id="CAJVQB010068009">
    <property type="protein sequence ID" value="CAG8842116.1"/>
    <property type="molecule type" value="Genomic_DNA"/>
</dbReference>
<reference evidence="2 3" key="1">
    <citation type="submission" date="2021-06" db="EMBL/GenBank/DDBJ databases">
        <authorList>
            <person name="Kallberg Y."/>
            <person name="Tangrot J."/>
            <person name="Rosling A."/>
        </authorList>
    </citation>
    <scope>NUCLEOTIDE SEQUENCE [LARGE SCALE GENOMIC DNA]</scope>
    <source>
        <strain evidence="2 3">120-4 pot B 10/14</strain>
    </source>
</reference>
<organism evidence="2 3">
    <name type="scientific">Gigaspora margarita</name>
    <dbReference type="NCBI Taxonomy" id="4874"/>
    <lineage>
        <taxon>Eukaryota</taxon>
        <taxon>Fungi</taxon>
        <taxon>Fungi incertae sedis</taxon>
        <taxon>Mucoromycota</taxon>
        <taxon>Glomeromycotina</taxon>
        <taxon>Glomeromycetes</taxon>
        <taxon>Diversisporales</taxon>
        <taxon>Gigasporaceae</taxon>
        <taxon>Gigaspora</taxon>
    </lineage>
</organism>